<keyword evidence="5" id="KW-1015">Disulfide bond</keyword>
<dbReference type="PROSITE" id="PS00134">
    <property type="entry name" value="TRYPSIN_HIS"/>
    <property type="match status" value="1"/>
</dbReference>
<dbReference type="Gene3D" id="3.30.1060.10">
    <property type="entry name" value="Peptide methionine sulphoxide reductase MsrA"/>
    <property type="match status" value="1"/>
</dbReference>
<comment type="subcellular location">
    <subcellularLocation>
        <location evidence="1">Cell projection</location>
    </subcellularLocation>
    <subcellularLocation>
        <location evidence="2">Cytoplasm</location>
    </subcellularLocation>
</comment>
<dbReference type="GO" id="GO:0006508">
    <property type="term" value="P:proteolysis"/>
    <property type="evidence" value="ECO:0007669"/>
    <property type="project" value="InterPro"/>
</dbReference>
<feature type="compositionally biased region" description="Basic and acidic residues" evidence="7">
    <location>
        <begin position="1640"/>
        <end position="1651"/>
    </location>
</feature>
<feature type="compositionally biased region" description="Low complexity" evidence="7">
    <location>
        <begin position="564"/>
        <end position="575"/>
    </location>
</feature>
<feature type="region of interest" description="Disordered" evidence="7">
    <location>
        <begin position="985"/>
        <end position="1014"/>
    </location>
</feature>
<feature type="region of interest" description="Disordered" evidence="7">
    <location>
        <begin position="1267"/>
        <end position="1328"/>
    </location>
</feature>
<feature type="domain" description="Doublecortin" evidence="9">
    <location>
        <begin position="148"/>
        <end position="227"/>
    </location>
</feature>
<feature type="region of interest" description="Disordered" evidence="7">
    <location>
        <begin position="1628"/>
        <end position="1866"/>
    </location>
</feature>
<feature type="region of interest" description="Disordered" evidence="7">
    <location>
        <begin position="1029"/>
        <end position="1081"/>
    </location>
</feature>
<feature type="region of interest" description="Disordered" evidence="7">
    <location>
        <begin position="432"/>
        <end position="481"/>
    </location>
</feature>
<evidence type="ECO:0000259" key="8">
    <source>
        <dbReference type="PROSITE" id="PS50240"/>
    </source>
</evidence>
<dbReference type="Pfam" id="PF00089">
    <property type="entry name" value="Trypsin"/>
    <property type="match status" value="1"/>
</dbReference>
<reference evidence="10" key="1">
    <citation type="submission" date="2022-03" db="EMBL/GenBank/DDBJ databases">
        <title>Genomic analyses of argali, domestic sheep and their hybrids provide insights into chromosomal evolution, heterosis and genetic basis of agronomic traits.</title>
        <authorList>
            <person name="Li M."/>
        </authorList>
    </citation>
    <scope>NUCLEOTIDE SEQUENCE</scope>
    <source>
        <strain evidence="10">CAU-MHL-2022a</strain>
        <tissue evidence="10">Skin</tissue>
    </source>
</reference>
<dbReference type="InterPro" id="IPR009003">
    <property type="entry name" value="Peptidase_S1_PA"/>
</dbReference>
<organism evidence="10 11">
    <name type="scientific">Ovis ammon polii</name>
    <dbReference type="NCBI Taxonomy" id="230172"/>
    <lineage>
        <taxon>Eukaryota</taxon>
        <taxon>Metazoa</taxon>
        <taxon>Chordata</taxon>
        <taxon>Craniata</taxon>
        <taxon>Vertebrata</taxon>
        <taxon>Euteleostomi</taxon>
        <taxon>Mammalia</taxon>
        <taxon>Eutheria</taxon>
        <taxon>Laurasiatheria</taxon>
        <taxon>Artiodactyla</taxon>
        <taxon>Ruminantia</taxon>
        <taxon>Pecora</taxon>
        <taxon>Bovidae</taxon>
        <taxon>Caprinae</taxon>
        <taxon>Ovis</taxon>
    </lineage>
</organism>
<feature type="compositionally biased region" description="Polar residues" evidence="7">
    <location>
        <begin position="1825"/>
        <end position="1843"/>
    </location>
</feature>
<feature type="region of interest" description="Disordered" evidence="7">
    <location>
        <begin position="1"/>
        <end position="20"/>
    </location>
</feature>
<dbReference type="PROSITE" id="PS50240">
    <property type="entry name" value="TRYPSIN_DOM"/>
    <property type="match status" value="1"/>
</dbReference>
<feature type="compositionally biased region" description="Polar residues" evidence="7">
    <location>
        <begin position="235"/>
        <end position="247"/>
    </location>
</feature>
<feature type="compositionally biased region" description="Basic and acidic residues" evidence="7">
    <location>
        <begin position="985"/>
        <end position="996"/>
    </location>
</feature>
<accession>A0AAD4U9M2</accession>
<feature type="region of interest" description="Disordered" evidence="7">
    <location>
        <begin position="866"/>
        <end position="957"/>
    </location>
</feature>
<proteinExistence type="predicted"/>
<dbReference type="InterPro" id="IPR018114">
    <property type="entry name" value="TRYPSIN_HIS"/>
</dbReference>
<feature type="region of interest" description="Disordered" evidence="7">
    <location>
        <begin position="357"/>
        <end position="406"/>
    </location>
</feature>
<feature type="compositionally biased region" description="Polar residues" evidence="7">
    <location>
        <begin position="638"/>
        <end position="649"/>
    </location>
</feature>
<feature type="compositionally biased region" description="Basic and acidic residues" evidence="7">
    <location>
        <begin position="1756"/>
        <end position="1771"/>
    </location>
</feature>
<feature type="region of interest" description="Disordered" evidence="7">
    <location>
        <begin position="106"/>
        <end position="129"/>
    </location>
</feature>
<dbReference type="SUPFAM" id="SSF50494">
    <property type="entry name" value="Trypsin-like serine proteases"/>
    <property type="match status" value="1"/>
</dbReference>
<feature type="compositionally biased region" description="Basic and acidic residues" evidence="7">
    <location>
        <begin position="537"/>
        <end position="549"/>
    </location>
</feature>
<evidence type="ECO:0008006" key="12">
    <source>
        <dbReference type="Google" id="ProtNLM"/>
    </source>
</evidence>
<evidence type="ECO:0000256" key="5">
    <source>
        <dbReference type="ARBA" id="ARBA00023157"/>
    </source>
</evidence>
<dbReference type="FunFam" id="3.10.20.230:FF:000008">
    <property type="entry name" value="retinitis pigmentosa 1-like 1 protein"/>
    <property type="match status" value="1"/>
</dbReference>
<dbReference type="PROSITE" id="PS50309">
    <property type="entry name" value="DC"/>
    <property type="match status" value="2"/>
</dbReference>
<dbReference type="Gene3D" id="2.40.10.10">
    <property type="entry name" value="Trypsin-like serine proteases"/>
    <property type="match status" value="1"/>
</dbReference>
<evidence type="ECO:0000256" key="4">
    <source>
        <dbReference type="ARBA" id="ARBA00022737"/>
    </source>
</evidence>
<dbReference type="SMART" id="SM00020">
    <property type="entry name" value="Tryp_SPc"/>
    <property type="match status" value="1"/>
</dbReference>
<dbReference type="InterPro" id="IPR036572">
    <property type="entry name" value="Doublecortin_dom_sf"/>
</dbReference>
<feature type="compositionally biased region" description="Gly residues" evidence="7">
    <location>
        <begin position="1715"/>
        <end position="1731"/>
    </location>
</feature>
<keyword evidence="3" id="KW-0963">Cytoplasm</keyword>
<evidence type="ECO:0000313" key="11">
    <source>
        <dbReference type="Proteomes" id="UP001214576"/>
    </source>
</evidence>
<dbReference type="PANTHER" id="PTHR23005:SF3">
    <property type="entry name" value="RETINITIS PIGMENTOSA 1-LIKE 1 PROTEIN"/>
    <property type="match status" value="1"/>
</dbReference>
<feature type="compositionally biased region" description="Low complexity" evidence="7">
    <location>
        <begin position="1267"/>
        <end position="1276"/>
    </location>
</feature>
<evidence type="ECO:0000256" key="2">
    <source>
        <dbReference type="ARBA" id="ARBA00004496"/>
    </source>
</evidence>
<dbReference type="GO" id="GO:0008113">
    <property type="term" value="F:peptide-methionine (S)-S-oxide reductase activity"/>
    <property type="evidence" value="ECO:0007669"/>
    <property type="project" value="InterPro"/>
</dbReference>
<feature type="compositionally biased region" description="Polar residues" evidence="7">
    <location>
        <begin position="115"/>
        <end position="128"/>
    </location>
</feature>
<dbReference type="GO" id="GO:0042461">
    <property type="term" value="P:photoreceptor cell development"/>
    <property type="evidence" value="ECO:0007669"/>
    <property type="project" value="TreeGrafter"/>
</dbReference>
<feature type="compositionally biased region" description="Gly residues" evidence="7">
    <location>
        <begin position="1069"/>
        <end position="1080"/>
    </location>
</feature>
<dbReference type="SMART" id="SM00537">
    <property type="entry name" value="DCX"/>
    <property type="match status" value="2"/>
</dbReference>
<name>A0AAD4U9M2_OVIAM</name>
<feature type="region of interest" description="Disordered" evidence="7">
    <location>
        <begin position="232"/>
        <end position="269"/>
    </location>
</feature>
<evidence type="ECO:0000313" key="10">
    <source>
        <dbReference type="EMBL" id="KAI4541988.1"/>
    </source>
</evidence>
<dbReference type="InterPro" id="IPR003533">
    <property type="entry name" value="Doublecortin_dom"/>
</dbReference>
<comment type="caution">
    <text evidence="10">The sequence shown here is derived from an EMBL/GenBank/DDBJ whole genome shotgun (WGS) entry which is preliminary data.</text>
</comment>
<feature type="compositionally biased region" description="Polar residues" evidence="7">
    <location>
        <begin position="696"/>
        <end position="708"/>
    </location>
</feature>
<dbReference type="GO" id="GO:0035556">
    <property type="term" value="P:intracellular signal transduction"/>
    <property type="evidence" value="ECO:0007669"/>
    <property type="project" value="InterPro"/>
</dbReference>
<feature type="region of interest" description="Disordered" evidence="7">
    <location>
        <begin position="1199"/>
        <end position="1226"/>
    </location>
</feature>
<feature type="compositionally biased region" description="Basic residues" evidence="7">
    <location>
        <begin position="443"/>
        <end position="457"/>
    </location>
</feature>
<feature type="region of interest" description="Disordered" evidence="7">
    <location>
        <begin position="1354"/>
        <end position="1404"/>
    </location>
</feature>
<dbReference type="PANTHER" id="PTHR23005">
    <property type="entry name" value="RETINITIS PIGMENTOSA 1 PROTEIN"/>
    <property type="match status" value="1"/>
</dbReference>
<dbReference type="Gene3D" id="3.10.20.230">
    <property type="entry name" value="Doublecortin domain"/>
    <property type="match status" value="2"/>
</dbReference>
<dbReference type="Proteomes" id="UP001214576">
    <property type="component" value="Unassembled WGS sequence"/>
</dbReference>
<keyword evidence="6" id="KW-0966">Cell projection</keyword>
<feature type="domain" description="Peptidase S1" evidence="8">
    <location>
        <begin position="2028"/>
        <end position="2267"/>
    </location>
</feature>
<evidence type="ECO:0000256" key="1">
    <source>
        <dbReference type="ARBA" id="ARBA00004316"/>
    </source>
</evidence>
<dbReference type="GO" id="GO:0005930">
    <property type="term" value="C:axoneme"/>
    <property type="evidence" value="ECO:0007669"/>
    <property type="project" value="TreeGrafter"/>
</dbReference>
<feature type="compositionally biased region" description="Basic and acidic residues" evidence="7">
    <location>
        <begin position="1294"/>
        <end position="1319"/>
    </location>
</feature>
<evidence type="ECO:0000256" key="7">
    <source>
        <dbReference type="SAM" id="MobiDB-lite"/>
    </source>
</evidence>
<feature type="compositionally biased region" description="Low complexity" evidence="7">
    <location>
        <begin position="1370"/>
        <end position="1384"/>
    </location>
</feature>
<dbReference type="PRINTS" id="PR00722">
    <property type="entry name" value="CHYMOTRYPSIN"/>
</dbReference>
<feature type="compositionally biased region" description="Polar residues" evidence="7">
    <location>
        <begin position="432"/>
        <end position="441"/>
    </location>
</feature>
<feature type="compositionally biased region" description="Basic and acidic residues" evidence="7">
    <location>
        <begin position="879"/>
        <end position="888"/>
    </location>
</feature>
<keyword evidence="11" id="KW-1185">Reference proteome</keyword>
<sequence length="2287" mass="244690">MNSTPRDAPAPGHREDLLPSVARTPSVTQVTPAKKITFLKRGDPRFAGVRLAVHQRAFRSFGALMDELSQRVPLSFGVRSVTTPRGLHGLSTLEQLQDGGCYLCSDKKPPRTPSGLGQPQGRSPSAQQLREFEAPGTASTCKGLKASRRITLVKNGDPRLQQTVVLSHRNTRNLTAFLSKASDLLRFPVKHVYTTSGKRVDSLKALLRSPSVLVCTGLEPFRPLVMEDVRKKGSELSSGQTSRNKSGSWGPKAKQSVIHTRSRLENRPRQFSLMSERSGHSDPSVCPHRACMCPAPNRHPLNTPARLGPLVAGEDIEKNVSMNEDGSLSVEMKVRFHLLGEEPLLWSRRLGRASTLTATSREGPDDGEADLHGCVWKGLSRDPSEPGAQGLGPCEAGGVGAFDQGQQQQGSRYEIWMNPLYTSQGEWSASQWRSGLTQNSHCRAPRSQRVTSRKRGSKDRASPASSGTPPGGSEPSSSCCSGSLEDAVASCGPHLASGAGEGRGNGAALGCRDPDGCLKPRTRGLTDALPDSCASARSHEECGERDKLSQGRPSKTPRGATQQGVPGSPTVSPSSIGNKDPQAEEFGQGAGHPQARNRSGVRPASTRGPAASGDDAGGYTPPSACASAMSRSRKQESRASTLTSASISVCSRGAQRARPREHHSPKDINCPLDSPVSQPMPGPSSGDRAHPHGPQPSLSESPQGTWNRASWDPGPPFSASLYSQDTRGLSSIPITPGSNSDCVSNFHLPDSPSAETEGGPEFRPCSPAPTPSNTSGPFSAPADGLGEKTGGDKSQPSWPLVLPAGWPEGGRLGAHWGSFCSHLGTSLAHGSSCGTIQTMPAPQPQGSQGPSSKACWVCSRYCPTPPRTRPSGKRHPSGSRREGDRSADGEPSGEQVGEEKLDAWPPRPPGSQGAASGRAVRAVRRSNPCSGPQLGRLVQGKLSGRGGGLEEPEEGGGELLGALPRASPEAVVRAWLSNIPEEPMKHELEDKGEDMAGHGLEGLQEDPVDKHSPDGLERSVWARQVPLEQAASEEAEPDKAFAAASSAGPKSGEGLPCHGVSETPTEAGTGKGVAVDGGRGQRVLPSRVSTSLQIMKALMGSRPGRPSSLPEVSHSAGRRLSRSAQALITCLARLHFFDDDDLGSPTSKVRFTDSPRYQELLSTFQALWPGSGLRNGELESDLRELGWHQALPALGPHVATEDFRPTSSSGVDVGSGSGGSGEGSGPCTVDCSLVSEKMELPLSISCQGPDSRTSGNQEVPGNQQLSSYEAEGAASEDGAEKNGREQMLGGDPDQGDKNTMQEEGVQSREIKEEKERAELQAEGVRGFPEEEGIMGLELSGPVSQDGAGVWENKSLHEEEPGDPTAVDTQSSSGRRGSPPESPRSLSERCLDASGSQSGPKAEPPLEKLLGAAETGCGQTLDKLTQGAGERATCKGRRGSLISDPVWVSKLLKKMEKAFMDHLAAATAELCTRWGLQGDHLLDQMVAELQRDVGQRLQDSVEKELLKVQSWAGGMGTGPPREALRWEASLQTEERRRRLQALRNLSPFSEQTRGREAPSFSLEDLPIFRGALGTQLAVEAKGEEFCPCEACVRKKIFPASPVEAAGSASAPIRKAFDLQHILQKKKGGCADGEAAEVGPAVEREVEPLHRDPSGTGTARGTDGDPEPGSGQGPGAEEGDQTLGRDEEPWGTEEEAGAQEKEGETEPCAGSDPWEGLGRGEQGMGGEGGGLEAGCGAEDTGEPHGLGGGGLGPGGRDAGAETKEAQGAAREEQSETGGGHGGDEEGGPQKGSEDEPWDGYTRSTEDQATDIPDPERKVTGRPALQGTLHTGTLGSSIQPMMSSSAGPGHVAAAADAERKDGPPSYMPQRLHRKAWLLLRPRLRPRDRTQMRMDNVKQSPYALWKKDHCAQAPLTTGDALKSHFPGFIGDIRREKQMLLGLSTSPRTTDPAYCDVTQDQPCHAFVMATTEAATAGILSALARGPGCEILDWNEKKMLPLLIPLLMALKGCAQEASDEVHCGYRPKFSNSTVLQAHELVNVQDGEFPWQVSIQISQKHLCGGSIIHRWWVLTAAHCFPKILLEMTLENITVVMGTRTLDDSRLERKQVQKIIIHKDYEPPHLDSDLSLLLLATPVQFNNFKMPICLQKKEKTWDRCWMTEWVMAPSYDRKDNSNIYLQKLRVVQITWRECSQRVDQLSRNMLCAWQELGTKGTCQDSKDDRLSEHGFGLITMDIREGQTSHYMEDYHEQYLDKNPDGFCDLGGTGVSCPWVFILDPEFTCRNPSPQHGYVF</sequence>
<evidence type="ECO:0000259" key="9">
    <source>
        <dbReference type="PROSITE" id="PS50309"/>
    </source>
</evidence>
<feature type="domain" description="Doublecortin" evidence="9">
    <location>
        <begin position="34"/>
        <end position="109"/>
    </location>
</feature>
<feature type="compositionally biased region" description="Gly residues" evidence="7">
    <location>
        <begin position="1742"/>
        <end position="1755"/>
    </location>
</feature>
<feature type="compositionally biased region" description="Low complexity" evidence="7">
    <location>
        <begin position="462"/>
        <end position="481"/>
    </location>
</feature>
<dbReference type="FunFam" id="2.40.10.10:FF:000068">
    <property type="entry name" value="transmembrane protease serine 2"/>
    <property type="match status" value="1"/>
</dbReference>
<dbReference type="GO" id="GO:0035082">
    <property type="term" value="P:axoneme assembly"/>
    <property type="evidence" value="ECO:0007669"/>
    <property type="project" value="TreeGrafter"/>
</dbReference>
<feature type="compositionally biased region" description="Gly residues" evidence="7">
    <location>
        <begin position="1213"/>
        <end position="1224"/>
    </location>
</feature>
<gene>
    <name evidence="10" type="ORF">MG293_007367</name>
</gene>
<dbReference type="EMBL" id="JAKZEL010000007">
    <property type="protein sequence ID" value="KAI4541988.1"/>
    <property type="molecule type" value="Genomic_DNA"/>
</dbReference>
<dbReference type="InterPro" id="IPR001254">
    <property type="entry name" value="Trypsin_dom"/>
</dbReference>
<feature type="region of interest" description="Disordered" evidence="7">
    <location>
        <begin position="497"/>
        <end position="802"/>
    </location>
</feature>
<dbReference type="GO" id="GO:0060041">
    <property type="term" value="P:retina development in camera-type eye"/>
    <property type="evidence" value="ECO:0007669"/>
    <property type="project" value="TreeGrafter"/>
</dbReference>
<dbReference type="InterPro" id="IPR036509">
    <property type="entry name" value="Met_Sox_Rdtase_MsrA_sf"/>
</dbReference>
<dbReference type="Pfam" id="PF03607">
    <property type="entry name" value="DCX"/>
    <property type="match status" value="2"/>
</dbReference>
<protein>
    <recommendedName>
        <fullName evidence="12">Retinitis pigmentosa 1-like 1 protein</fullName>
    </recommendedName>
</protein>
<dbReference type="GO" id="GO:0004252">
    <property type="term" value="F:serine-type endopeptidase activity"/>
    <property type="evidence" value="ECO:0007669"/>
    <property type="project" value="InterPro"/>
</dbReference>
<keyword evidence="4" id="KW-0677">Repeat</keyword>
<evidence type="ECO:0000256" key="3">
    <source>
        <dbReference type="ARBA" id="ARBA00022490"/>
    </source>
</evidence>
<dbReference type="InterPro" id="IPR001314">
    <property type="entry name" value="Peptidase_S1A"/>
</dbReference>
<evidence type="ECO:0000256" key="6">
    <source>
        <dbReference type="ARBA" id="ARBA00023273"/>
    </source>
</evidence>
<feature type="compositionally biased region" description="Polar residues" evidence="7">
    <location>
        <begin position="720"/>
        <end position="743"/>
    </location>
</feature>
<dbReference type="InterPro" id="IPR043504">
    <property type="entry name" value="Peptidase_S1_PA_chymotrypsin"/>
</dbReference>
<dbReference type="SUPFAM" id="SSF89837">
    <property type="entry name" value="Doublecortin (DC)"/>
    <property type="match status" value="2"/>
</dbReference>